<dbReference type="InterPro" id="IPR002550">
    <property type="entry name" value="CNNM"/>
</dbReference>
<dbReference type="AlphaFoldDB" id="A0A1M6E4U4"/>
<dbReference type="STRING" id="1123357.SAMN02745244_01112"/>
<dbReference type="EMBL" id="FQZG01000015">
    <property type="protein sequence ID" value="SHI80517.1"/>
    <property type="molecule type" value="Genomic_DNA"/>
</dbReference>
<evidence type="ECO:0000256" key="4">
    <source>
        <dbReference type="SAM" id="Phobius"/>
    </source>
</evidence>
<dbReference type="InterPro" id="IPR046342">
    <property type="entry name" value="CBS_dom_sf"/>
</dbReference>
<dbReference type="PANTHER" id="PTHR43099:SF5">
    <property type="entry name" value="HLYC_CORC FAMILY TRANSPORTER"/>
    <property type="match status" value="1"/>
</dbReference>
<dbReference type="RefSeq" id="WP_217652119.1">
    <property type="nucleotide sequence ID" value="NZ_FQZG01000015.1"/>
</dbReference>
<evidence type="ECO:0000313" key="7">
    <source>
        <dbReference type="Proteomes" id="UP000184512"/>
    </source>
</evidence>
<comment type="subcellular location">
    <subcellularLocation>
        <location evidence="1">Cell membrane</location>
        <topology evidence="1">Multi-pass membrane protein</topology>
    </subcellularLocation>
</comment>
<dbReference type="Gene3D" id="3.10.580.10">
    <property type="entry name" value="CBS-domain"/>
    <property type="match status" value="1"/>
</dbReference>
<dbReference type="InterPro" id="IPR000644">
    <property type="entry name" value="CBS_dom"/>
</dbReference>
<evidence type="ECO:0000256" key="1">
    <source>
        <dbReference type="ARBA" id="ARBA00004651"/>
    </source>
</evidence>
<dbReference type="GO" id="GO:0005886">
    <property type="term" value="C:plasma membrane"/>
    <property type="evidence" value="ECO:0007669"/>
    <property type="project" value="UniProtKB-SubCell"/>
</dbReference>
<keyword evidence="3 4" id="KW-0812">Transmembrane</keyword>
<keyword evidence="7" id="KW-1185">Reference proteome</keyword>
<dbReference type="PROSITE" id="PS51846">
    <property type="entry name" value="CNNM"/>
    <property type="match status" value="1"/>
</dbReference>
<feature type="transmembrane region" description="Helical" evidence="4">
    <location>
        <begin position="12"/>
        <end position="35"/>
    </location>
</feature>
<organism evidence="6 7">
    <name type="scientific">Tessaracoccus bendigoensis DSM 12906</name>
    <dbReference type="NCBI Taxonomy" id="1123357"/>
    <lineage>
        <taxon>Bacteria</taxon>
        <taxon>Bacillati</taxon>
        <taxon>Actinomycetota</taxon>
        <taxon>Actinomycetes</taxon>
        <taxon>Propionibacteriales</taxon>
        <taxon>Propionibacteriaceae</taxon>
        <taxon>Tessaracoccus</taxon>
    </lineage>
</organism>
<dbReference type="InterPro" id="IPR051676">
    <property type="entry name" value="UPF0053_domain"/>
</dbReference>
<feature type="domain" description="CNNM transmembrane" evidence="5">
    <location>
        <begin position="4"/>
        <end position="208"/>
    </location>
</feature>
<proteinExistence type="predicted"/>
<keyword evidence="3 4" id="KW-0472">Membrane</keyword>
<feature type="transmembrane region" description="Helical" evidence="4">
    <location>
        <begin position="59"/>
        <end position="80"/>
    </location>
</feature>
<dbReference type="Pfam" id="PF00571">
    <property type="entry name" value="CBS"/>
    <property type="match status" value="1"/>
</dbReference>
<evidence type="ECO:0000313" key="6">
    <source>
        <dbReference type="EMBL" id="SHI80517.1"/>
    </source>
</evidence>
<protein>
    <submittedName>
        <fullName evidence="6">Hemolysin, contains CBS domains</fullName>
    </submittedName>
</protein>
<dbReference type="Proteomes" id="UP000184512">
    <property type="component" value="Unassembled WGS sequence"/>
</dbReference>
<feature type="transmembrane region" description="Helical" evidence="4">
    <location>
        <begin position="100"/>
        <end position="121"/>
    </location>
</feature>
<evidence type="ECO:0000259" key="5">
    <source>
        <dbReference type="PROSITE" id="PS51846"/>
    </source>
</evidence>
<sequence>MIPLAMNGWSVTLWTVGLIALSAFFVASEFALMAAKQHRLELRAGTAAGRAALKNSSEITIVLAGAQLGITICTLALGAITKPAVHHALMPLLELGLPTAAADVVAFVLALIIVTFLHLVIGEMAPKSWAIAHPEDSSVLLALPLRGYMWLTRPILHMMNAAANWLVRRAGAEPVSELGHGQDAAGLKQLVEHSAKVGSLDSRYSGSLRQVLTLRDTSVGDVLTPGQLFSEVPVDATIADVQEVARYTRHLRILVRDGGHTVGVVHVRDTLAADPSTPALGLARPPVLLTVETGLSVAVATVRKARTQLAVVTDGENEIGIITFEDVLPSLMPSAILTPAG</sequence>
<dbReference type="SUPFAM" id="SSF54631">
    <property type="entry name" value="CBS-domain pair"/>
    <property type="match status" value="1"/>
</dbReference>
<keyword evidence="2" id="KW-1003">Cell membrane</keyword>
<dbReference type="Pfam" id="PF01595">
    <property type="entry name" value="CNNM"/>
    <property type="match status" value="1"/>
</dbReference>
<evidence type="ECO:0000256" key="2">
    <source>
        <dbReference type="ARBA" id="ARBA00022475"/>
    </source>
</evidence>
<dbReference type="PANTHER" id="PTHR43099">
    <property type="entry name" value="UPF0053 PROTEIN YRKA"/>
    <property type="match status" value="1"/>
</dbReference>
<evidence type="ECO:0000256" key="3">
    <source>
        <dbReference type="PROSITE-ProRule" id="PRU01193"/>
    </source>
</evidence>
<reference evidence="6 7" key="1">
    <citation type="submission" date="2016-11" db="EMBL/GenBank/DDBJ databases">
        <authorList>
            <person name="Jaros S."/>
            <person name="Januszkiewicz K."/>
            <person name="Wedrychowicz H."/>
        </authorList>
    </citation>
    <scope>NUCLEOTIDE SEQUENCE [LARGE SCALE GENOMIC DNA]</scope>
    <source>
        <strain evidence="6 7">DSM 12906</strain>
    </source>
</reference>
<name>A0A1M6E4U4_9ACTN</name>
<accession>A0A1M6E4U4</accession>
<keyword evidence="3 4" id="KW-1133">Transmembrane helix</keyword>
<gene>
    <name evidence="6" type="ORF">SAMN02745244_01112</name>
</gene>